<accession>A0ABV6HE03</accession>
<proteinExistence type="predicted"/>
<evidence type="ECO:0000313" key="2">
    <source>
        <dbReference type="Proteomes" id="UP001589774"/>
    </source>
</evidence>
<protein>
    <submittedName>
        <fullName evidence="1">DUF5695 domain-containing protein</fullName>
    </submittedName>
</protein>
<gene>
    <name evidence="1" type="ORF">ACFFI0_02320</name>
</gene>
<dbReference type="InterPro" id="IPR043750">
    <property type="entry name" value="DUF5695"/>
</dbReference>
<dbReference type="Proteomes" id="UP001589774">
    <property type="component" value="Unassembled WGS sequence"/>
</dbReference>
<sequence length="922" mass="104383">MNREMHIPTTGIDKGLTRSLLFIPFCILLTFICYAQDPWKALAQRPETLGLAGGKESYRTQSFNLVLIKESQTVAALQPLNDLAFDFTPGDRLDLRKADGLYQLGDINLRLRQVGSVEWKDYSSAKHRSKVQALPQAGKVLAAADLSSTLGNDVPIKIKRYWEQVDGKLILRFELTNNTEQGVEIGALGIPMIFNNILHERSLDEAHAKNVFFDPYIGMDAGYLQVARLSGKGEALLVLPYGKTPFEAYRPLLDDPTPRGITFEGFHEWTVHSKAYAEKEWKGVSQWNEPTSVILKPKQKLSYGLQFVLAADITQIEKALKTNHRPLAVGIPGYVLPQDVDGKLFLDYEEKIQSVKVFPEGALSLNREKGQKGNLQSYRIKGNKWGRATIKIHYADGNVQTIHYKVIRPETQVMDSIGHFLTTKQWFDRANDPFGRNPSVISYDYEEQKQVTQDRRAWVAGLSDEGGAGSWLEAIMKQLVQPNKEELQKLQAFAHETLWGNIQHSEGPQKYGVKKSVFYYEPDSMPAGTYDPNINYKVWSAWNKKGADDVGRSYNYPHVAAAHWVLYRLARYHQGLVDRESWQWYLDKAFNTSMAMVKQAPYYAQFGQMEGTIFLLILQDLKAEHMLVEAQELEIAMKARADHWRTLNYPFGSEMPWDSTGQEEVYMWSDYFGYQDKAAVTLSAIMAYMPTMPHWAYNGNARRYWDFLYGGKIARVERQIHHYGSALNAIPVLKAYRDQPENLRLLRVGYGGLMGAIANITEDGFGPSAFHSYPSTLANDALSGDYGSGFFGYAINTSSYLVRHEDFGWLSFGGNIKEEKDWVVLKPTTAAKSKIFIASAKLWLSLDAGQFSEVAYNVNTKAIRIKLAAKNAFTPQAFLRLSQDSKVASYSLDKKLDIERGAYLIPLYSEETILTLTDNNNN</sequence>
<organism evidence="1 2">
    <name type="scientific">Olivibacter oleidegradans</name>
    <dbReference type="NCBI Taxonomy" id="760123"/>
    <lineage>
        <taxon>Bacteria</taxon>
        <taxon>Pseudomonadati</taxon>
        <taxon>Bacteroidota</taxon>
        <taxon>Sphingobacteriia</taxon>
        <taxon>Sphingobacteriales</taxon>
        <taxon>Sphingobacteriaceae</taxon>
        <taxon>Olivibacter</taxon>
    </lineage>
</organism>
<reference evidence="1 2" key="1">
    <citation type="submission" date="2024-09" db="EMBL/GenBank/DDBJ databases">
        <authorList>
            <person name="Sun Q."/>
            <person name="Mori K."/>
        </authorList>
    </citation>
    <scope>NUCLEOTIDE SEQUENCE [LARGE SCALE GENOMIC DNA]</scope>
    <source>
        <strain evidence="1 2">CCM 7765</strain>
    </source>
</reference>
<dbReference type="EMBL" id="JBHLWO010000001">
    <property type="protein sequence ID" value="MFC0317120.1"/>
    <property type="molecule type" value="Genomic_DNA"/>
</dbReference>
<dbReference type="RefSeq" id="WP_130854828.1">
    <property type="nucleotide sequence ID" value="NZ_JBHLWO010000001.1"/>
</dbReference>
<comment type="caution">
    <text evidence="1">The sequence shown here is derived from an EMBL/GenBank/DDBJ whole genome shotgun (WGS) entry which is preliminary data.</text>
</comment>
<dbReference type="Pfam" id="PF18951">
    <property type="entry name" value="DUF5695"/>
    <property type="match status" value="1"/>
</dbReference>
<keyword evidence="2" id="KW-1185">Reference proteome</keyword>
<name>A0ABV6HE03_9SPHI</name>
<evidence type="ECO:0000313" key="1">
    <source>
        <dbReference type="EMBL" id="MFC0317120.1"/>
    </source>
</evidence>